<evidence type="ECO:0000313" key="2">
    <source>
        <dbReference type="EMBL" id="QKQ26716.1"/>
    </source>
</evidence>
<protein>
    <recommendedName>
        <fullName evidence="1">Rhodanese domain-containing protein</fullName>
    </recommendedName>
</protein>
<dbReference type="RefSeq" id="WP_174673162.1">
    <property type="nucleotide sequence ID" value="NZ_CP054491.1"/>
</dbReference>
<keyword evidence="3" id="KW-1185">Reference proteome</keyword>
<dbReference type="Pfam" id="PF00581">
    <property type="entry name" value="Rhodanese"/>
    <property type="match status" value="1"/>
</dbReference>
<organism evidence="2 3">
    <name type="scientific">Candidatus Reidiella endopervernicosa</name>
    <dbReference type="NCBI Taxonomy" id="2738883"/>
    <lineage>
        <taxon>Bacteria</taxon>
        <taxon>Pseudomonadati</taxon>
        <taxon>Pseudomonadota</taxon>
        <taxon>Gammaproteobacteria</taxon>
        <taxon>Candidatus Reidiella</taxon>
    </lineage>
</organism>
<evidence type="ECO:0000259" key="1">
    <source>
        <dbReference type="PROSITE" id="PS50206"/>
    </source>
</evidence>
<dbReference type="InterPro" id="IPR001763">
    <property type="entry name" value="Rhodanese-like_dom"/>
</dbReference>
<dbReference type="PROSITE" id="PS50206">
    <property type="entry name" value="RHODANESE_3"/>
    <property type="match status" value="1"/>
</dbReference>
<gene>
    <name evidence="2" type="ORF">HUE57_10805</name>
</gene>
<dbReference type="EMBL" id="CP054491">
    <property type="protein sequence ID" value="QKQ26716.1"/>
    <property type="molecule type" value="Genomic_DNA"/>
</dbReference>
<dbReference type="AlphaFoldDB" id="A0A6N0HX69"/>
<dbReference type="Gene3D" id="3.40.250.10">
    <property type="entry name" value="Rhodanese-like domain"/>
    <property type="match status" value="1"/>
</dbReference>
<accession>A0A6N0HX69</accession>
<dbReference type="InterPro" id="IPR036873">
    <property type="entry name" value="Rhodanese-like_dom_sf"/>
</dbReference>
<name>A0A6N0HX69_9GAMM</name>
<reference evidence="2 3" key="1">
    <citation type="submission" date="2020-05" db="EMBL/GenBank/DDBJ databases">
        <title>Horizontal transmission and recombination maintain forever young bacterial symbiont genomes.</title>
        <authorList>
            <person name="Russell S.L."/>
            <person name="Pepper-Tunick E."/>
            <person name="Svedberg J."/>
            <person name="Byrne A."/>
            <person name="Ruelas Castillo J."/>
            <person name="Vollmers C."/>
            <person name="Beinart R.A."/>
            <person name="Corbett-Detig R."/>
        </authorList>
    </citation>
    <scope>NUCLEOTIDE SEQUENCE [LARGE SCALE GENOMIC DNA]</scope>
    <source>
        <strain evidence="2">Santa_Monica_outfall</strain>
    </source>
</reference>
<sequence length="72" mass="8183">MIVVICRSGKRSAKAIHLLHKMGYTNVYSVIDGFESDKSKVLADNGQRTVNGWKNNGLPWTYALNENKMHFE</sequence>
<feature type="domain" description="Rhodanese" evidence="1">
    <location>
        <begin position="2"/>
        <end position="46"/>
    </location>
</feature>
<proteinExistence type="predicted"/>
<evidence type="ECO:0000313" key="3">
    <source>
        <dbReference type="Proteomes" id="UP000509658"/>
    </source>
</evidence>
<dbReference type="SUPFAM" id="SSF52821">
    <property type="entry name" value="Rhodanese/Cell cycle control phosphatase"/>
    <property type="match status" value="1"/>
</dbReference>
<dbReference type="Proteomes" id="UP000509658">
    <property type="component" value="Chromosome"/>
</dbReference>
<dbReference type="KEGG" id="rev:HUE57_10805"/>